<gene>
    <name evidence="2" type="ORF">MKP09_24570</name>
</gene>
<keyword evidence="1" id="KW-0175">Coiled coil</keyword>
<protein>
    <submittedName>
        <fullName evidence="2">Uncharacterized protein</fullName>
    </submittedName>
</protein>
<dbReference type="RefSeq" id="WP_240833279.1">
    <property type="nucleotide sequence ID" value="NZ_JAKWBL010000004.1"/>
</dbReference>
<comment type="caution">
    <text evidence="2">The sequence shown here is derived from an EMBL/GenBank/DDBJ whole genome shotgun (WGS) entry which is preliminary data.</text>
</comment>
<evidence type="ECO:0000313" key="2">
    <source>
        <dbReference type="EMBL" id="MCH5600857.1"/>
    </source>
</evidence>
<name>A0ABS9SR61_9BACT</name>
<dbReference type="Proteomes" id="UP001202248">
    <property type="component" value="Unassembled WGS sequence"/>
</dbReference>
<organism evidence="2 3">
    <name type="scientific">Niabella ginsengisoli</name>
    <dbReference type="NCBI Taxonomy" id="522298"/>
    <lineage>
        <taxon>Bacteria</taxon>
        <taxon>Pseudomonadati</taxon>
        <taxon>Bacteroidota</taxon>
        <taxon>Chitinophagia</taxon>
        <taxon>Chitinophagales</taxon>
        <taxon>Chitinophagaceae</taxon>
        <taxon>Niabella</taxon>
    </lineage>
</organism>
<evidence type="ECO:0000313" key="3">
    <source>
        <dbReference type="Proteomes" id="UP001202248"/>
    </source>
</evidence>
<accession>A0ABS9SR61</accession>
<dbReference type="EMBL" id="JAKWBL010000004">
    <property type="protein sequence ID" value="MCH5600857.1"/>
    <property type="molecule type" value="Genomic_DNA"/>
</dbReference>
<reference evidence="2 3" key="1">
    <citation type="submission" date="2022-02" db="EMBL/GenBank/DDBJ databases">
        <authorList>
            <person name="Min J."/>
        </authorList>
    </citation>
    <scope>NUCLEOTIDE SEQUENCE [LARGE SCALE GENOMIC DNA]</scope>
    <source>
        <strain evidence="2 3">GR10-1</strain>
    </source>
</reference>
<proteinExistence type="predicted"/>
<feature type="coiled-coil region" evidence="1">
    <location>
        <begin position="497"/>
        <end position="531"/>
    </location>
</feature>
<evidence type="ECO:0000256" key="1">
    <source>
        <dbReference type="SAM" id="Coils"/>
    </source>
</evidence>
<sequence length="795" mass="88448">MNPTNGIAPIKLKENAGFTHVPSLNHATAMGLLLAGYKNHASRTNSKAFGVNLSSERTRNALSLLEGVGNGQSIEVLLGYQFERAIHDATTKGVANLNQYIYEFRNKYEIQNISIPQQGVAEAQETIDSYPVVNGLKIIKATVTEIGGLVPNAAHLTEILKIKDKLADSLDACNDLLLAESAYQLTQGNQDRTAGVLNATLLADTPPEIQVTETPRSSLLTYTHRISVHFRTEPDLKLAIGWPEKLTPRAQFEPGLNLWLSELIGDPQNILCTASAIDEKGNTTNAINISLADLNLHPIDLVYMIPEDLGGGATELESRIAFYFRKVEKIDQSISVKISFSPEGITKPGIALAQVYPLLRSLKVLIGNTRAASAKDFVSKQKTVNTAADDTGIDYKEWHERISRQLKSLTNLHSHFSQTEPGAVTPKDEFNPSTIAEFFNAVASHPNEKERYELLDLSDKAINEMIEFQIAAANYGVQLAYPENLTFVTRQNKRELLEKTHNIWKVLEEKIKKAEAKLNLAEAEINIINKIKIYTEATKVLLGEDFIPLPKFGYTNTEHLQKTFSDEPQLLAYNQKLNDLDPGTLKESWLQSVARVRTGVARFENVRAMAEAISDSDLRLQMAQVPFRPNDSWLGLEFPKEYEGAPFNIMDDTISLALLGETAFETKQSQSAFIIDEWTEKIPIAEEVTGIAFHYNQPNATAPQSIIVAIEPTGSGKWDWDVLQGILSDTLRRAKSRAVEPDHIMEHDTLRVLLPMTIASFDVNEANVSLDYLLLSDKFQQVASAANLQLYKKWN</sequence>
<keyword evidence="3" id="KW-1185">Reference proteome</keyword>